<gene>
    <name evidence="3" type="ORF">P280DRAFT_467023</name>
</gene>
<name>A0A6A6S9F3_9PLEO</name>
<dbReference type="PANTHER" id="PTHR46467:SF1">
    <property type="entry name" value="TETHER CONTAINING UBX DOMAIN FOR GLUT4"/>
    <property type="match status" value="1"/>
</dbReference>
<dbReference type="OrthoDB" id="440781at2759"/>
<dbReference type="Gene3D" id="3.10.20.90">
    <property type="entry name" value="Phosphatidylinositol 3-kinase Catalytic Subunit, Chain A, domain 1"/>
    <property type="match status" value="1"/>
</dbReference>
<dbReference type="PANTHER" id="PTHR46467">
    <property type="entry name" value="TETHER CONTAINING UBX DOMAIN FOR GLUT4"/>
    <property type="match status" value="1"/>
</dbReference>
<dbReference type="SUPFAM" id="SSF54236">
    <property type="entry name" value="Ubiquitin-like"/>
    <property type="match status" value="2"/>
</dbReference>
<dbReference type="GO" id="GO:0012506">
    <property type="term" value="C:vesicle membrane"/>
    <property type="evidence" value="ECO:0007669"/>
    <property type="project" value="TreeGrafter"/>
</dbReference>
<dbReference type="InterPro" id="IPR029071">
    <property type="entry name" value="Ubiquitin-like_domsf"/>
</dbReference>
<dbReference type="PROSITE" id="PS50033">
    <property type="entry name" value="UBX"/>
    <property type="match status" value="1"/>
</dbReference>
<reference evidence="3" key="1">
    <citation type="journal article" date="2020" name="Stud. Mycol.">
        <title>101 Dothideomycetes genomes: a test case for predicting lifestyles and emergence of pathogens.</title>
        <authorList>
            <person name="Haridas S."/>
            <person name="Albert R."/>
            <person name="Binder M."/>
            <person name="Bloem J."/>
            <person name="Labutti K."/>
            <person name="Salamov A."/>
            <person name="Andreopoulos B."/>
            <person name="Baker S."/>
            <person name="Barry K."/>
            <person name="Bills G."/>
            <person name="Bluhm B."/>
            <person name="Cannon C."/>
            <person name="Castanera R."/>
            <person name="Culley D."/>
            <person name="Daum C."/>
            <person name="Ezra D."/>
            <person name="Gonzalez J."/>
            <person name="Henrissat B."/>
            <person name="Kuo A."/>
            <person name="Liang C."/>
            <person name="Lipzen A."/>
            <person name="Lutzoni F."/>
            <person name="Magnuson J."/>
            <person name="Mondo S."/>
            <person name="Nolan M."/>
            <person name="Ohm R."/>
            <person name="Pangilinan J."/>
            <person name="Park H.-J."/>
            <person name="Ramirez L."/>
            <person name="Alfaro M."/>
            <person name="Sun H."/>
            <person name="Tritt A."/>
            <person name="Yoshinaga Y."/>
            <person name="Zwiers L.-H."/>
            <person name="Turgeon B."/>
            <person name="Goodwin S."/>
            <person name="Spatafora J."/>
            <person name="Crous P."/>
            <person name="Grigoriev I."/>
        </authorList>
    </citation>
    <scope>NUCLEOTIDE SEQUENCE</scope>
    <source>
        <strain evidence="3">CBS 473.64</strain>
    </source>
</reference>
<evidence type="ECO:0000313" key="3">
    <source>
        <dbReference type="EMBL" id="KAF2644389.1"/>
    </source>
</evidence>
<organism evidence="3 4">
    <name type="scientific">Massarina eburnea CBS 473.64</name>
    <dbReference type="NCBI Taxonomy" id="1395130"/>
    <lineage>
        <taxon>Eukaryota</taxon>
        <taxon>Fungi</taxon>
        <taxon>Dikarya</taxon>
        <taxon>Ascomycota</taxon>
        <taxon>Pezizomycotina</taxon>
        <taxon>Dothideomycetes</taxon>
        <taxon>Pleosporomycetidae</taxon>
        <taxon>Pleosporales</taxon>
        <taxon>Massarineae</taxon>
        <taxon>Massarinaceae</taxon>
        <taxon>Massarina</taxon>
    </lineage>
</organism>
<dbReference type="Proteomes" id="UP000799753">
    <property type="component" value="Unassembled WGS sequence"/>
</dbReference>
<feature type="compositionally biased region" description="Basic residues" evidence="1">
    <location>
        <begin position="507"/>
        <end position="520"/>
    </location>
</feature>
<dbReference type="AlphaFoldDB" id="A0A6A6S9F3"/>
<feature type="region of interest" description="Disordered" evidence="1">
    <location>
        <begin position="470"/>
        <end position="520"/>
    </location>
</feature>
<dbReference type="InterPro" id="IPR021569">
    <property type="entry name" value="TUG-UBL1"/>
</dbReference>
<evidence type="ECO:0000313" key="4">
    <source>
        <dbReference type="Proteomes" id="UP000799753"/>
    </source>
</evidence>
<dbReference type="Pfam" id="PF00789">
    <property type="entry name" value="UBX"/>
    <property type="match status" value="1"/>
</dbReference>
<feature type="compositionally biased region" description="Low complexity" evidence="1">
    <location>
        <begin position="214"/>
        <end position="236"/>
    </location>
</feature>
<evidence type="ECO:0000259" key="2">
    <source>
        <dbReference type="PROSITE" id="PS50033"/>
    </source>
</evidence>
<dbReference type="GO" id="GO:0006886">
    <property type="term" value="P:intracellular protein transport"/>
    <property type="evidence" value="ECO:0007669"/>
    <property type="project" value="TreeGrafter"/>
</dbReference>
<evidence type="ECO:0000256" key="1">
    <source>
        <dbReference type="SAM" id="MobiDB-lite"/>
    </source>
</evidence>
<protein>
    <recommendedName>
        <fullName evidence="2">UBX domain-containing protein</fullName>
    </recommendedName>
</protein>
<dbReference type="Pfam" id="PF11470">
    <property type="entry name" value="TUG-UBL1"/>
    <property type="match status" value="1"/>
</dbReference>
<sequence>MSHVVVYNASAKSVRIPTTPMKYLTEVRDEACQKLSMNKNLFTLKYNSKPVELSQQIRLANLVQGARLELVQASRSPTVIMVALQLPEKRLTKKLPNNYSLWEVLRQFESDPSANYNFTQRGVPEMSGKSGAGRLHYEQPVITVLPEHKKFSTLVDLQKTLSQLGFDKGSALLKLGFENSGQPLEAAMAQITLYFNSSASSATTAPTQEHSQTSPAPVTEPAAPEAATSVPDETIPPTDPDPTPMDIDEEAPAEKTSEPPVSSLDGTATENNKPSAPITAPAETSSPAPFSRSIRIFAPSSSPTPQAARYVYNEADFIPTVEHAKSHQASLNDRSRNTRLLSDKELEEQERARQEKLQQAADKGGRIRLKLPDSTLVEANISKEDTATDLYDIITDLLEKKSEPFCLLVRDGARMTPLQRDTKRLFQDVGFQKSELLVFQWAESASNEARSTRSVLSEAWKAKAEGLKIEDPVFATPPEPEQSSSGSSDLKKKGGTLSAEEKENKLKHMLKGGLFKKTKK</sequence>
<dbReference type="InterPro" id="IPR001012">
    <property type="entry name" value="UBX_dom"/>
</dbReference>
<feature type="region of interest" description="Disordered" evidence="1">
    <location>
        <begin position="202"/>
        <end position="288"/>
    </location>
</feature>
<dbReference type="GO" id="GO:0005634">
    <property type="term" value="C:nucleus"/>
    <property type="evidence" value="ECO:0007669"/>
    <property type="project" value="TreeGrafter"/>
</dbReference>
<dbReference type="GO" id="GO:0005737">
    <property type="term" value="C:cytoplasm"/>
    <property type="evidence" value="ECO:0007669"/>
    <property type="project" value="TreeGrafter"/>
</dbReference>
<keyword evidence="4" id="KW-1185">Reference proteome</keyword>
<accession>A0A6A6S9F3</accession>
<dbReference type="CDD" id="cd16105">
    <property type="entry name" value="Ubl_ASPSCR1_like"/>
    <property type="match status" value="1"/>
</dbReference>
<feature type="domain" description="UBX" evidence="2">
    <location>
        <begin position="366"/>
        <end position="439"/>
    </location>
</feature>
<proteinExistence type="predicted"/>
<dbReference type="EMBL" id="MU006779">
    <property type="protein sequence ID" value="KAF2644389.1"/>
    <property type="molecule type" value="Genomic_DNA"/>
</dbReference>
<feature type="compositionally biased region" description="Polar residues" evidence="1">
    <location>
        <begin position="264"/>
        <end position="274"/>
    </location>
</feature>